<dbReference type="GeneID" id="93736675"/>
<dbReference type="Proteomes" id="UP000042738">
    <property type="component" value="Chromosome"/>
</dbReference>
<organism evidence="1 2">
    <name type="scientific">Serratia symbiotica</name>
    <dbReference type="NCBI Taxonomy" id="138074"/>
    <lineage>
        <taxon>Bacteria</taxon>
        <taxon>Pseudomonadati</taxon>
        <taxon>Pseudomonadota</taxon>
        <taxon>Gammaproteobacteria</taxon>
        <taxon>Enterobacterales</taxon>
        <taxon>Yersiniaceae</taxon>
        <taxon>Serratia</taxon>
    </lineage>
</organism>
<dbReference type="STRING" id="138074.SYMBAF_20131"/>
<evidence type="ECO:0000313" key="1">
    <source>
        <dbReference type="EMBL" id="QLH63070.1"/>
    </source>
</evidence>
<proteinExistence type="predicted"/>
<dbReference type="RefSeq" id="WP_040264928.1">
    <property type="nucleotide sequence ID" value="NZ_CP050855.1"/>
</dbReference>
<name>A0A068Z825_9GAMM</name>
<dbReference type="AlphaFoldDB" id="A0A068Z825"/>
<dbReference type="EMBL" id="CP050855">
    <property type="protein sequence ID" value="QLH63070.1"/>
    <property type="molecule type" value="Genomic_DNA"/>
</dbReference>
<sequence>MNKEISKRDYYASGLLASGFTQVEVAALTQFLDAPADSLSFQDELIHSKQLKIAEALSIYGIVSHLRRLAESPDHKAAVAAVGLLVQLSQHTGMLDILTHPNRIHTARTNIHGG</sequence>
<reference evidence="1 2" key="1">
    <citation type="journal article" date="2014" name="Genome Announc.">
        <title>Whole-Genome Sequence of Serratia symbiotica Strain CWBI-2.3T, a Free-Living Symbiont of the Black Bean Aphid Aphis fabae.</title>
        <authorList>
            <person name="Foray V."/>
            <person name="Grigorescu A.S."/>
            <person name="Sabri A."/>
            <person name="Haubruge E."/>
            <person name="Lognay G."/>
            <person name="Francis F."/>
            <person name="Fauconnier M.L."/>
            <person name="Hance T."/>
            <person name="Thonart P."/>
        </authorList>
    </citation>
    <scope>NUCLEOTIDE SEQUENCE [LARGE SCALE GENOMIC DNA]</scope>
    <source>
        <strain evidence="1">CWBI-2.3</strain>
    </source>
</reference>
<gene>
    <name evidence="1" type="ORF">SYMBAF_09230</name>
</gene>
<evidence type="ECO:0000313" key="2">
    <source>
        <dbReference type="Proteomes" id="UP000042738"/>
    </source>
</evidence>
<protein>
    <submittedName>
        <fullName evidence="1">Uncharacterized protein</fullName>
    </submittedName>
</protein>
<accession>A0A068Z825</accession>